<evidence type="ECO:0000313" key="3">
    <source>
        <dbReference type="Proteomes" id="UP000192980"/>
    </source>
</evidence>
<protein>
    <submittedName>
        <fullName evidence="2">DNA polymerase-3 subunit epsilon</fullName>
    </submittedName>
</protein>
<keyword evidence="3" id="KW-1185">Reference proteome</keyword>
<dbReference type="SUPFAM" id="SSF53098">
    <property type="entry name" value="Ribonuclease H-like"/>
    <property type="match status" value="1"/>
</dbReference>
<dbReference type="SMART" id="SM00479">
    <property type="entry name" value="EXOIII"/>
    <property type="match status" value="1"/>
</dbReference>
<sequence>MLMSMTFTAIDFELATADYTSVCAVGIVKVENSQIVDEFYGLVQPPGNKYMWQTTRVHGIKSKDTKDAPTFAEIFPKIEPYLKQQKMVAHNEKFDREVLMKTMTRFELPYKSLQLPKMWECTSKIYSAKGFKKTKLSICCAIMGIELHHHDALSDARACAQLYIRRDQVTSELIMKHFPNTEIEIKEHKAI</sequence>
<reference evidence="2 3" key="1">
    <citation type="submission" date="2017-04" db="EMBL/GenBank/DDBJ databases">
        <authorList>
            <person name="Afonso C.L."/>
            <person name="Miller P.J."/>
            <person name="Scott M.A."/>
            <person name="Spackman E."/>
            <person name="Goraichik I."/>
            <person name="Dimitrov K.M."/>
            <person name="Suarez D.L."/>
            <person name="Swayne D.E."/>
        </authorList>
    </citation>
    <scope>NUCLEOTIDE SEQUENCE [LARGE SCALE GENOMIC DNA]</scope>
    <source>
        <strain evidence="2 3">DSM 22418</strain>
    </source>
</reference>
<accession>A0A1X7L1C2</accession>
<dbReference type="Pfam" id="PF00929">
    <property type="entry name" value="RNase_T"/>
    <property type="match status" value="1"/>
</dbReference>
<dbReference type="EMBL" id="FXAU01000007">
    <property type="protein sequence ID" value="SMG47621.1"/>
    <property type="molecule type" value="Genomic_DNA"/>
</dbReference>
<evidence type="ECO:0000313" key="2">
    <source>
        <dbReference type="EMBL" id="SMG47621.1"/>
    </source>
</evidence>
<dbReference type="RefSeq" id="WP_240775595.1">
    <property type="nucleotide sequence ID" value="NZ_CP038029.1"/>
</dbReference>
<dbReference type="InterPro" id="IPR013520">
    <property type="entry name" value="Ribonucl_H"/>
</dbReference>
<evidence type="ECO:0000259" key="1">
    <source>
        <dbReference type="SMART" id="SM00479"/>
    </source>
</evidence>
<organism evidence="2 3">
    <name type="scientific">Sphingobacterium psychroaquaticum</name>
    <dbReference type="NCBI Taxonomy" id="561061"/>
    <lineage>
        <taxon>Bacteria</taxon>
        <taxon>Pseudomonadati</taxon>
        <taxon>Bacteroidota</taxon>
        <taxon>Sphingobacteriia</taxon>
        <taxon>Sphingobacteriales</taxon>
        <taxon>Sphingobacteriaceae</taxon>
        <taxon>Sphingobacterium</taxon>
    </lineage>
</organism>
<name>A0A1X7L1C2_9SPHI</name>
<dbReference type="AlphaFoldDB" id="A0A1X7L1C2"/>
<proteinExistence type="predicted"/>
<feature type="domain" description="Exonuclease" evidence="1">
    <location>
        <begin position="6"/>
        <end position="172"/>
    </location>
</feature>
<dbReference type="STRING" id="561061.SAMN05660862_3460"/>
<dbReference type="GO" id="GO:0003676">
    <property type="term" value="F:nucleic acid binding"/>
    <property type="evidence" value="ECO:0007669"/>
    <property type="project" value="InterPro"/>
</dbReference>
<dbReference type="PANTHER" id="PTHR30231:SF42">
    <property type="entry name" value="EXONUCLEASE"/>
    <property type="match status" value="1"/>
</dbReference>
<dbReference type="GO" id="GO:0005829">
    <property type="term" value="C:cytosol"/>
    <property type="evidence" value="ECO:0007669"/>
    <property type="project" value="TreeGrafter"/>
</dbReference>
<gene>
    <name evidence="2" type="ORF">SAMN05660862_3460</name>
</gene>
<dbReference type="GO" id="GO:0008408">
    <property type="term" value="F:3'-5' exonuclease activity"/>
    <property type="evidence" value="ECO:0007669"/>
    <property type="project" value="TreeGrafter"/>
</dbReference>
<dbReference type="CDD" id="cd06130">
    <property type="entry name" value="DNA_pol_III_epsilon_like"/>
    <property type="match status" value="1"/>
</dbReference>
<dbReference type="GO" id="GO:0006259">
    <property type="term" value="P:DNA metabolic process"/>
    <property type="evidence" value="ECO:0007669"/>
    <property type="project" value="UniProtKB-ARBA"/>
</dbReference>
<dbReference type="Proteomes" id="UP000192980">
    <property type="component" value="Unassembled WGS sequence"/>
</dbReference>
<dbReference type="InterPro" id="IPR012337">
    <property type="entry name" value="RNaseH-like_sf"/>
</dbReference>
<dbReference type="InterPro" id="IPR036397">
    <property type="entry name" value="RNaseH_sf"/>
</dbReference>
<dbReference type="Gene3D" id="3.30.420.10">
    <property type="entry name" value="Ribonuclease H-like superfamily/Ribonuclease H"/>
    <property type="match status" value="1"/>
</dbReference>
<dbReference type="PANTHER" id="PTHR30231">
    <property type="entry name" value="DNA POLYMERASE III SUBUNIT EPSILON"/>
    <property type="match status" value="1"/>
</dbReference>